<dbReference type="OrthoDB" id="1302542at2759"/>
<reference evidence="3" key="2">
    <citation type="journal article" date="2017" name="J. Anim. Genet.">
        <title>Multiple reference genome sequences of hot pepper reveal the massive evolution of plant disease resistance genes by retroduplication.</title>
        <authorList>
            <person name="Kim S."/>
            <person name="Park J."/>
            <person name="Yeom S.-I."/>
            <person name="Kim Y.-M."/>
            <person name="Seo E."/>
            <person name="Kim K.-T."/>
            <person name="Kim M.-S."/>
            <person name="Lee J.M."/>
            <person name="Cheong K."/>
            <person name="Shin H.-S."/>
            <person name="Kim S.-B."/>
            <person name="Han K."/>
            <person name="Lee J."/>
            <person name="Park M."/>
            <person name="Lee H.-A."/>
            <person name="Lee H.-Y."/>
            <person name="Lee Y."/>
            <person name="Oh S."/>
            <person name="Lee J.H."/>
            <person name="Choi E."/>
            <person name="Choi E."/>
            <person name="Lee S.E."/>
            <person name="Jeon J."/>
            <person name="Kim H."/>
            <person name="Choi G."/>
            <person name="Song H."/>
            <person name="Lee J."/>
            <person name="Lee S.-C."/>
            <person name="Kwon J.-K."/>
            <person name="Lee H.-Y."/>
            <person name="Koo N."/>
            <person name="Hong Y."/>
            <person name="Kim R.W."/>
            <person name="Kang W.-H."/>
            <person name="Huh J.H."/>
            <person name="Kang B.-C."/>
            <person name="Yang T.-J."/>
            <person name="Lee Y.-H."/>
            <person name="Bennetzen J.L."/>
            <person name="Choi D."/>
        </authorList>
    </citation>
    <scope>NUCLEOTIDE SEQUENCE [LARGE SCALE GENOMIC DNA]</scope>
    <source>
        <strain evidence="3">cv. PBC81</strain>
    </source>
</reference>
<keyword evidence="1" id="KW-0812">Transmembrane</keyword>
<sequence length="205" mass="23633">MVESHRRYSPEISFAGQLPTTLYEDENTNIDAWREMKIWLDKQQKGKVIYVAFGSETKQRQNELIELALGLGRFRRTNKGERNCVHELGSTSHNSKHDRLPKLPPNLSQLLKFVKLPLPHVEKLPENNAPYEQVKYLKIAHDGLEEPMAKFFEDSAPDFILFDFASYWIPSLASKFNIPTAYFSIFIAAVLSYFVPDCAMTMKFG</sequence>
<dbReference type="Proteomes" id="UP000224567">
    <property type="component" value="Unassembled WGS sequence"/>
</dbReference>
<accession>A0A2G2VDW9</accession>
<gene>
    <name evidence="2" type="ORF">CQW23_27531</name>
</gene>
<dbReference type="SUPFAM" id="SSF53756">
    <property type="entry name" value="UDP-Glycosyltransferase/glycogen phosphorylase"/>
    <property type="match status" value="2"/>
</dbReference>
<protein>
    <submittedName>
        <fullName evidence="2">UDP-rhamnose:rhamnosyltransferase 1</fullName>
    </submittedName>
</protein>
<dbReference type="PANTHER" id="PTHR48045">
    <property type="entry name" value="UDP-GLYCOSYLTRANSFERASE 72B1"/>
    <property type="match status" value="1"/>
</dbReference>
<keyword evidence="3" id="KW-1185">Reference proteome</keyword>
<keyword evidence="1" id="KW-0472">Membrane</keyword>
<dbReference type="EMBL" id="MLFT02000012">
    <property type="protein sequence ID" value="PHT31194.1"/>
    <property type="molecule type" value="Genomic_DNA"/>
</dbReference>
<evidence type="ECO:0000313" key="3">
    <source>
        <dbReference type="Proteomes" id="UP000224567"/>
    </source>
</evidence>
<dbReference type="GO" id="GO:0016740">
    <property type="term" value="F:transferase activity"/>
    <property type="evidence" value="ECO:0007669"/>
    <property type="project" value="UniProtKB-KW"/>
</dbReference>
<proteinExistence type="predicted"/>
<organism evidence="2 3">
    <name type="scientific">Capsicum baccatum</name>
    <name type="common">Peruvian pepper</name>
    <dbReference type="NCBI Taxonomy" id="33114"/>
    <lineage>
        <taxon>Eukaryota</taxon>
        <taxon>Viridiplantae</taxon>
        <taxon>Streptophyta</taxon>
        <taxon>Embryophyta</taxon>
        <taxon>Tracheophyta</taxon>
        <taxon>Spermatophyta</taxon>
        <taxon>Magnoliopsida</taxon>
        <taxon>eudicotyledons</taxon>
        <taxon>Gunneridae</taxon>
        <taxon>Pentapetalae</taxon>
        <taxon>asterids</taxon>
        <taxon>lamiids</taxon>
        <taxon>Solanales</taxon>
        <taxon>Solanaceae</taxon>
        <taxon>Solanoideae</taxon>
        <taxon>Capsiceae</taxon>
        <taxon>Capsicum</taxon>
    </lineage>
</organism>
<reference evidence="2 3" key="1">
    <citation type="journal article" date="2017" name="Genome Biol.">
        <title>New reference genome sequences of hot pepper reveal the massive evolution of plant disease-resistance genes by retroduplication.</title>
        <authorList>
            <person name="Kim S."/>
            <person name="Park J."/>
            <person name="Yeom S.I."/>
            <person name="Kim Y.M."/>
            <person name="Seo E."/>
            <person name="Kim K.T."/>
            <person name="Kim M.S."/>
            <person name="Lee J.M."/>
            <person name="Cheong K."/>
            <person name="Shin H.S."/>
            <person name="Kim S.B."/>
            <person name="Han K."/>
            <person name="Lee J."/>
            <person name="Park M."/>
            <person name="Lee H.A."/>
            <person name="Lee H.Y."/>
            <person name="Lee Y."/>
            <person name="Oh S."/>
            <person name="Lee J.H."/>
            <person name="Choi E."/>
            <person name="Choi E."/>
            <person name="Lee S.E."/>
            <person name="Jeon J."/>
            <person name="Kim H."/>
            <person name="Choi G."/>
            <person name="Song H."/>
            <person name="Lee J."/>
            <person name="Lee S.C."/>
            <person name="Kwon J.K."/>
            <person name="Lee H.Y."/>
            <person name="Koo N."/>
            <person name="Hong Y."/>
            <person name="Kim R.W."/>
            <person name="Kang W.H."/>
            <person name="Huh J.H."/>
            <person name="Kang B.C."/>
            <person name="Yang T.J."/>
            <person name="Lee Y.H."/>
            <person name="Bennetzen J.L."/>
            <person name="Choi D."/>
        </authorList>
    </citation>
    <scope>NUCLEOTIDE SEQUENCE [LARGE SCALE GENOMIC DNA]</scope>
    <source>
        <strain evidence="3">cv. PBC81</strain>
    </source>
</reference>
<feature type="transmembrane region" description="Helical" evidence="1">
    <location>
        <begin position="176"/>
        <end position="195"/>
    </location>
</feature>
<evidence type="ECO:0000313" key="2">
    <source>
        <dbReference type="EMBL" id="PHT31194.1"/>
    </source>
</evidence>
<dbReference type="PANTHER" id="PTHR48045:SF20">
    <property type="entry name" value="UDP-RHAMNOSE:RHAMNOSYLTRANSFERASE 1"/>
    <property type="match status" value="1"/>
</dbReference>
<name>A0A2G2VDW9_CAPBA</name>
<comment type="caution">
    <text evidence="2">The sequence shown here is derived from an EMBL/GenBank/DDBJ whole genome shotgun (WGS) entry which is preliminary data.</text>
</comment>
<dbReference type="AlphaFoldDB" id="A0A2G2VDW9"/>
<dbReference type="Gene3D" id="3.40.50.2000">
    <property type="entry name" value="Glycogen Phosphorylase B"/>
    <property type="match status" value="2"/>
</dbReference>
<keyword evidence="1" id="KW-1133">Transmembrane helix</keyword>
<dbReference type="STRING" id="33114.A0A2G2VDW9"/>
<evidence type="ECO:0000256" key="1">
    <source>
        <dbReference type="SAM" id="Phobius"/>
    </source>
</evidence>